<organism evidence="3 4">
    <name type="scientific">Diacronema lutheri</name>
    <name type="common">Unicellular marine alga</name>
    <name type="synonym">Monochrysis lutheri</name>
    <dbReference type="NCBI Taxonomy" id="2081491"/>
    <lineage>
        <taxon>Eukaryota</taxon>
        <taxon>Haptista</taxon>
        <taxon>Haptophyta</taxon>
        <taxon>Pavlovophyceae</taxon>
        <taxon>Pavlovales</taxon>
        <taxon>Pavlovaceae</taxon>
        <taxon>Diacronema</taxon>
    </lineage>
</organism>
<evidence type="ECO:0000259" key="2">
    <source>
        <dbReference type="Pfam" id="PF14652"/>
    </source>
</evidence>
<feature type="compositionally biased region" description="Low complexity" evidence="1">
    <location>
        <begin position="32"/>
        <end position="48"/>
    </location>
</feature>
<feature type="region of interest" description="Disordered" evidence="1">
    <location>
        <begin position="460"/>
        <end position="503"/>
    </location>
</feature>
<dbReference type="Pfam" id="PF14652">
    <property type="entry name" value="DUF4457"/>
    <property type="match status" value="4"/>
</dbReference>
<sequence>MEPSRPVWLRESDCSQGAPSPPRSPSADRMDGVAAGTAVAAGTTPGARGRARERPYQQPAPPAGARHECRSAGHAGVSAGSDALSPAIPPRPSSTTVGSCTAACDAARGACAGALDGGTGRGVAPVWDSLEEFTRSTAAATAVRRPAGQGAGGTPRDAPTGCAGVRGASADALALDGAAASVRPLAVDVAAAACGPSAEQFVAAEWRGTPPSPPQLAPPTSAHGALRLAQPPLPPGYAPAHAPAHGSSAPPPVPLPPAPAGAPAVLPSGRVLRVRVLGTWGDPHYVGLTGLDLFSDDGSLIAPSEVELAAVRAEHGGGAGMDARAAGGLSGADPRVCRNVFDGHNRTADDMHMWLAPYTPGCAHVIELRLERPVTLAMVRVWNYNKSRTHSFRGARALELRLDGALIFAGEVNKAPGNAQDATAAAEVILFTTDENILAAVEANDPTAQQAAHLALIAHGEPSGEGSADERPRTASGRRSAPGADGPPPRTPPGAAEPLRPSASQVPAELFTTARPQTTVGQRQPPPTPPAPGAAGMRGGFALGVHRAVLEDVVSAGGAGANGELAAPNAEHADANVDGLGALGSDGDGDGDGAVRSDYVLPRHPVGRVLELRLQSTWGDRHYIGLNGLEVWVLPADDAHGDEQHAHGVRADGGDDRTGGGGAVTAATAAVTAATAAADGAHAGARGARRRAAGRPVRLRLPPSAVTAEPASINVLPGMRDDPRTVDKLVDGAHTTRDDRHMWLAPWTAGEGVSVRIDLGPTPRALAMLKVWNYGKTPSRGAKQLEVLLDETLLFAGYARRAPERAAGGVDGDEDWAQALIFTDDPHTLRAEAEHVYSTLDIADETLFVDNGRALSAHSAAVVARPYTSAVGMGWGTQPIPPPVGTPALGGVRGAHASMPAHQQLEPLPGTVAANTAAAAARARAARAPGSARGSVARSAGAAQQAAVLLGASSGLPSRLPASLR</sequence>
<dbReference type="PANTHER" id="PTHR21534">
    <property type="entry name" value="KATANIN-INTERACTING PROTEIN"/>
    <property type="match status" value="1"/>
</dbReference>
<dbReference type="InterPro" id="IPR026704">
    <property type="entry name" value="KATNIP"/>
</dbReference>
<reference evidence="3" key="1">
    <citation type="submission" date="2021-05" db="EMBL/GenBank/DDBJ databases">
        <title>The genome of the haptophyte Pavlova lutheri (Diacronema luteri, Pavlovales) - a model for lipid biosynthesis in eukaryotic algae.</title>
        <authorList>
            <person name="Hulatt C.J."/>
            <person name="Posewitz M.C."/>
        </authorList>
    </citation>
    <scope>NUCLEOTIDE SEQUENCE</scope>
    <source>
        <strain evidence="3">NIVA-4/92</strain>
    </source>
</reference>
<proteinExistence type="predicted"/>
<feature type="region of interest" description="Disordered" evidence="1">
    <location>
        <begin position="207"/>
        <end position="256"/>
    </location>
</feature>
<feature type="domain" description="KATNIP" evidence="2">
    <location>
        <begin position="595"/>
        <end position="632"/>
    </location>
</feature>
<feature type="domain" description="KATNIP" evidence="2">
    <location>
        <begin position="265"/>
        <end position="312"/>
    </location>
</feature>
<evidence type="ECO:0000256" key="1">
    <source>
        <dbReference type="SAM" id="MobiDB-lite"/>
    </source>
</evidence>
<evidence type="ECO:0000313" key="4">
    <source>
        <dbReference type="Proteomes" id="UP000751190"/>
    </source>
</evidence>
<feature type="domain" description="KATNIP" evidence="2">
    <location>
        <begin position="333"/>
        <end position="436"/>
    </location>
</feature>
<evidence type="ECO:0000313" key="3">
    <source>
        <dbReference type="EMBL" id="KAG8459205.1"/>
    </source>
</evidence>
<feature type="compositionally biased region" description="Low complexity" evidence="1">
    <location>
        <begin position="238"/>
        <end position="248"/>
    </location>
</feature>
<dbReference type="OrthoDB" id="304622at2759"/>
<keyword evidence="4" id="KW-1185">Reference proteome</keyword>
<gene>
    <name evidence="3" type="ORF">KFE25_005716</name>
</gene>
<dbReference type="PANTHER" id="PTHR21534:SF0">
    <property type="entry name" value="KATANIN-INTERACTING PROTEIN"/>
    <property type="match status" value="1"/>
</dbReference>
<dbReference type="InterPro" id="IPR027859">
    <property type="entry name" value="KATNIP_dom"/>
</dbReference>
<dbReference type="EMBL" id="JAGTXO010000043">
    <property type="protein sequence ID" value="KAG8459205.1"/>
    <property type="molecule type" value="Genomic_DNA"/>
</dbReference>
<accession>A0A8J5XH37</accession>
<dbReference type="Proteomes" id="UP000751190">
    <property type="component" value="Unassembled WGS sequence"/>
</dbReference>
<comment type="caution">
    <text evidence="3">The sequence shown here is derived from an EMBL/GenBank/DDBJ whole genome shotgun (WGS) entry which is preliminary data.</text>
</comment>
<name>A0A8J5XH37_DIALT</name>
<feature type="region of interest" description="Disordered" evidence="1">
    <location>
        <begin position="515"/>
        <end position="539"/>
    </location>
</feature>
<feature type="region of interest" description="Disordered" evidence="1">
    <location>
        <begin position="1"/>
        <end position="92"/>
    </location>
</feature>
<dbReference type="AlphaFoldDB" id="A0A8J5XH37"/>
<protein>
    <recommendedName>
        <fullName evidence="2">KATNIP domain-containing protein</fullName>
    </recommendedName>
</protein>
<feature type="domain" description="KATNIP" evidence="2">
    <location>
        <begin position="699"/>
        <end position="800"/>
    </location>
</feature>